<keyword evidence="1" id="KW-0175">Coiled coil</keyword>
<name>A0A2B4SKN6_STYPI</name>
<feature type="domain" description="BTB" evidence="2">
    <location>
        <begin position="59"/>
        <end position="128"/>
    </location>
</feature>
<organism evidence="4 5">
    <name type="scientific">Stylophora pistillata</name>
    <name type="common">Smooth cauliflower coral</name>
    <dbReference type="NCBI Taxonomy" id="50429"/>
    <lineage>
        <taxon>Eukaryota</taxon>
        <taxon>Metazoa</taxon>
        <taxon>Cnidaria</taxon>
        <taxon>Anthozoa</taxon>
        <taxon>Hexacorallia</taxon>
        <taxon>Scleractinia</taxon>
        <taxon>Astrocoeniina</taxon>
        <taxon>Pocilloporidae</taxon>
        <taxon>Stylophora</taxon>
    </lineage>
</organism>
<feature type="domain" description="BTB" evidence="2">
    <location>
        <begin position="345"/>
        <end position="414"/>
    </location>
</feature>
<dbReference type="AlphaFoldDB" id="A0A2B4SKN6"/>
<evidence type="ECO:0000256" key="1">
    <source>
        <dbReference type="SAM" id="Coils"/>
    </source>
</evidence>
<dbReference type="Proteomes" id="UP000225706">
    <property type="component" value="Unassembled WGS sequence"/>
</dbReference>
<accession>A0A2B4SKN6</accession>
<feature type="coiled-coil region" evidence="1">
    <location>
        <begin position="307"/>
        <end position="337"/>
    </location>
</feature>
<dbReference type="PANTHER" id="PTHR11145">
    <property type="entry name" value="BTB/POZ DOMAIN-CONTAINING ADAPTER FOR CUL3-MEDIATED RHOA DEGRADATION PROTEIN FAMILY MEMBER"/>
    <property type="match status" value="1"/>
</dbReference>
<dbReference type="OrthoDB" id="2414723at2759"/>
<dbReference type="InterPro" id="IPR000210">
    <property type="entry name" value="BTB/POZ_dom"/>
</dbReference>
<dbReference type="CDD" id="cd18376">
    <property type="entry name" value="BTB_POZ_FIP2-like"/>
    <property type="match status" value="2"/>
</dbReference>
<protein>
    <submittedName>
        <fullName evidence="4">BTB/POZ domain-containing protein KCTD21</fullName>
    </submittedName>
</protein>
<evidence type="ECO:0000259" key="3">
    <source>
        <dbReference type="PROSITE" id="PS51886"/>
    </source>
</evidence>
<sequence length="620" mass="70137">MNEKSIEEGSSLNNQVFKDAENQIKEVCEVLQREATRLRQEQEAIDAMSKKIDHVHLSSTINLNVGGRRFTTSLQTLTKDPDSMLAAMFSGKFEVKPSEDGAFFIDRDGEHFRFILNYLRDGELIIPEDAKFLKELEAEAKFYQIQGLLEELKYKGLKCFEESVILTNVRHRSTLNGWLPQPGKWQLLFRGFRDGFTAQAFHSKCDNKGPTVTIVRSGNNIFGGFTENSWNSQNEYLHCSQSFLFSMVNPQGVDPIKMPLAKDHQYAIYCNSCHGPTFGRGHDLQNMSEKSIEKGSNPNNQVFKDAENQIKEVCEVLQREATRLRQEQEAIDAMSKKIDHVHLSSTINLNVGGRRFTTSLQTLTKDPDSMLAAMFSGKFEVRPSEDGAFFIDRDGKHFRFILNYLRDGELIVPEGAKFLKELEAEAKFYQIKGLLEDLKYKMLKYFKESAILMNVEQRSTLKGWLPPRDSEWHLLFRASRDGFTAQAFHSKCDNKGPTVTIVRSGNNIFGGFTENSWNSQGNYLHCSQSFLFSMVNPQGVAPSKMPLAKNQQNAIYCGSGNGPTFGGGHDLFVSDSANTSGSSYNNLGHTYQLPTGQQNSFFTGARNFNVTDYEVFGIYQ</sequence>
<dbReference type="GO" id="GO:0051260">
    <property type="term" value="P:protein homooligomerization"/>
    <property type="evidence" value="ECO:0007669"/>
    <property type="project" value="InterPro"/>
</dbReference>
<dbReference type="InterPro" id="IPR045068">
    <property type="entry name" value="BACURD1-3"/>
</dbReference>
<comment type="caution">
    <text evidence="4">The sequence shown here is derived from an EMBL/GenBank/DDBJ whole genome shotgun (WGS) entry which is preliminary data.</text>
</comment>
<dbReference type="PANTHER" id="PTHR11145:SF8">
    <property type="entry name" value="RE57120P"/>
    <property type="match status" value="1"/>
</dbReference>
<dbReference type="SMART" id="SM00225">
    <property type="entry name" value="BTB"/>
    <property type="match status" value="2"/>
</dbReference>
<gene>
    <name evidence="4" type="primary">Kctd21</name>
    <name evidence="4" type="ORF">AWC38_SpisGene5842</name>
</gene>
<evidence type="ECO:0000259" key="2">
    <source>
        <dbReference type="PROSITE" id="PS50097"/>
    </source>
</evidence>
<dbReference type="SMART" id="SM00584">
    <property type="entry name" value="TLDc"/>
    <property type="match status" value="1"/>
</dbReference>
<dbReference type="Pfam" id="PF02214">
    <property type="entry name" value="BTB_2"/>
    <property type="match status" value="2"/>
</dbReference>
<dbReference type="InterPro" id="IPR003131">
    <property type="entry name" value="T1-type_BTB"/>
</dbReference>
<dbReference type="SUPFAM" id="SSF54695">
    <property type="entry name" value="POZ domain"/>
    <property type="match status" value="2"/>
</dbReference>
<dbReference type="EMBL" id="LSMT01000066">
    <property type="protein sequence ID" value="PFX29430.1"/>
    <property type="molecule type" value="Genomic_DNA"/>
</dbReference>
<reference evidence="5" key="1">
    <citation type="journal article" date="2017" name="bioRxiv">
        <title>Comparative analysis of the genomes of Stylophora pistillata and Acropora digitifera provides evidence for extensive differences between species of corals.</title>
        <authorList>
            <person name="Voolstra C.R."/>
            <person name="Li Y."/>
            <person name="Liew Y.J."/>
            <person name="Baumgarten S."/>
            <person name="Zoccola D."/>
            <person name="Flot J.-F."/>
            <person name="Tambutte S."/>
            <person name="Allemand D."/>
            <person name="Aranda M."/>
        </authorList>
    </citation>
    <scope>NUCLEOTIDE SEQUENCE [LARGE SCALE GENOMIC DNA]</scope>
</reference>
<proteinExistence type="predicted"/>
<feature type="coiled-coil region" evidence="1">
    <location>
        <begin position="21"/>
        <end position="51"/>
    </location>
</feature>
<feature type="domain" description="TLDc" evidence="3">
    <location>
        <begin position="164"/>
        <end position="390"/>
    </location>
</feature>
<dbReference type="InterPro" id="IPR006571">
    <property type="entry name" value="TLDc_dom"/>
</dbReference>
<dbReference type="PROSITE" id="PS50097">
    <property type="entry name" value="BTB"/>
    <property type="match status" value="2"/>
</dbReference>
<feature type="domain" description="TLDc" evidence="3">
    <location>
        <begin position="450"/>
        <end position="619"/>
    </location>
</feature>
<dbReference type="PROSITE" id="PS51886">
    <property type="entry name" value="TLDC"/>
    <property type="match status" value="2"/>
</dbReference>
<keyword evidence="5" id="KW-1185">Reference proteome</keyword>
<dbReference type="Pfam" id="PF07534">
    <property type="entry name" value="TLD"/>
    <property type="match status" value="2"/>
</dbReference>
<dbReference type="Gene3D" id="3.30.710.10">
    <property type="entry name" value="Potassium Channel Kv1.1, Chain A"/>
    <property type="match status" value="2"/>
</dbReference>
<evidence type="ECO:0000313" key="4">
    <source>
        <dbReference type="EMBL" id="PFX29430.1"/>
    </source>
</evidence>
<evidence type="ECO:0000313" key="5">
    <source>
        <dbReference type="Proteomes" id="UP000225706"/>
    </source>
</evidence>
<dbReference type="InterPro" id="IPR011333">
    <property type="entry name" value="SKP1/BTB/POZ_sf"/>
</dbReference>